<protein>
    <recommendedName>
        <fullName evidence="6">Beta-xylosidase C-terminal Concanavalin A-like domain-containing protein</fullName>
    </recommendedName>
</protein>
<dbReference type="EMBL" id="JAZHXI010000022">
    <property type="protein sequence ID" value="KAL2060400.1"/>
    <property type="molecule type" value="Genomic_DNA"/>
</dbReference>
<dbReference type="InterPro" id="IPR006710">
    <property type="entry name" value="Glyco_hydro_43"/>
</dbReference>
<keyword evidence="3 4" id="KW-0326">Glycosidase</keyword>
<dbReference type="PANTHER" id="PTHR42812">
    <property type="entry name" value="BETA-XYLOSIDASE"/>
    <property type="match status" value="1"/>
</dbReference>
<dbReference type="InterPro" id="IPR023296">
    <property type="entry name" value="Glyco_hydro_beta-prop_sf"/>
</dbReference>
<evidence type="ECO:0000313" key="8">
    <source>
        <dbReference type="Proteomes" id="UP001595075"/>
    </source>
</evidence>
<evidence type="ECO:0000313" key="7">
    <source>
        <dbReference type="EMBL" id="KAL2060400.1"/>
    </source>
</evidence>
<dbReference type="Gene3D" id="2.115.10.20">
    <property type="entry name" value="Glycosyl hydrolase domain, family 43"/>
    <property type="match status" value="1"/>
</dbReference>
<dbReference type="Proteomes" id="UP001595075">
    <property type="component" value="Unassembled WGS sequence"/>
</dbReference>
<comment type="similarity">
    <text evidence="1 4">Belongs to the glycosyl hydrolase 43 family.</text>
</comment>
<proteinExistence type="inferred from homology"/>
<dbReference type="InterPro" id="IPR013320">
    <property type="entry name" value="ConA-like_dom_sf"/>
</dbReference>
<evidence type="ECO:0000256" key="5">
    <source>
        <dbReference type="SAM" id="SignalP"/>
    </source>
</evidence>
<gene>
    <name evidence="7" type="ORF">VTL71DRAFT_9430</name>
</gene>
<organism evidence="7 8">
    <name type="scientific">Oculimacula yallundae</name>
    <dbReference type="NCBI Taxonomy" id="86028"/>
    <lineage>
        <taxon>Eukaryota</taxon>
        <taxon>Fungi</taxon>
        <taxon>Dikarya</taxon>
        <taxon>Ascomycota</taxon>
        <taxon>Pezizomycotina</taxon>
        <taxon>Leotiomycetes</taxon>
        <taxon>Helotiales</taxon>
        <taxon>Ploettnerulaceae</taxon>
        <taxon>Oculimacula</taxon>
    </lineage>
</organism>
<dbReference type="CDD" id="cd18833">
    <property type="entry name" value="GH43_PcXyl-like"/>
    <property type="match status" value="1"/>
</dbReference>
<evidence type="ECO:0000259" key="6">
    <source>
        <dbReference type="Pfam" id="PF17851"/>
    </source>
</evidence>
<dbReference type="SUPFAM" id="SSF49899">
    <property type="entry name" value="Concanavalin A-like lectins/glucanases"/>
    <property type="match status" value="1"/>
</dbReference>
<evidence type="ECO:0000256" key="4">
    <source>
        <dbReference type="RuleBase" id="RU361187"/>
    </source>
</evidence>
<evidence type="ECO:0000256" key="3">
    <source>
        <dbReference type="ARBA" id="ARBA00023295"/>
    </source>
</evidence>
<feature type="chain" id="PRO_5045287148" description="Beta-xylosidase C-terminal Concanavalin A-like domain-containing protein" evidence="5">
    <location>
        <begin position="18"/>
        <end position="589"/>
    </location>
</feature>
<dbReference type="PANTHER" id="PTHR42812:SF17">
    <property type="entry name" value="BETA-XYLOSIDASE C-TERMINAL CONCANAVALIN A-LIKE DOMAIN-CONTAINING PROTEIN-RELATED"/>
    <property type="match status" value="1"/>
</dbReference>
<comment type="caution">
    <text evidence="7">The sequence shown here is derived from an EMBL/GenBank/DDBJ whole genome shotgun (WGS) entry which is preliminary data.</text>
</comment>
<evidence type="ECO:0000256" key="2">
    <source>
        <dbReference type="ARBA" id="ARBA00022801"/>
    </source>
</evidence>
<dbReference type="Pfam" id="PF17851">
    <property type="entry name" value="GH43_C2"/>
    <property type="match status" value="1"/>
</dbReference>
<dbReference type="Gene3D" id="2.60.120.200">
    <property type="match status" value="1"/>
</dbReference>
<evidence type="ECO:0000256" key="1">
    <source>
        <dbReference type="ARBA" id="ARBA00009865"/>
    </source>
</evidence>
<name>A0ABR4BRX1_9HELO</name>
<keyword evidence="5" id="KW-0732">Signal</keyword>
<feature type="domain" description="Beta-xylosidase C-terminal Concanavalin A-like" evidence="6">
    <location>
        <begin position="343"/>
        <end position="547"/>
    </location>
</feature>
<dbReference type="InterPro" id="IPR041542">
    <property type="entry name" value="GH43_C2"/>
</dbReference>
<dbReference type="InterPro" id="IPR051795">
    <property type="entry name" value="Glycosyl_Hydrlase_43"/>
</dbReference>
<feature type="signal peptide" evidence="5">
    <location>
        <begin position="1"/>
        <end position="17"/>
    </location>
</feature>
<sequence>MKLSFAFSLVLICCSHAFSISERAKPNSTYYNPVLPGWHSDPSCVQVQGTFYCVTSTFIAFPGLPIYASKDLINWKLVSHVWNRESQLPGLSQNTTGQQHGMYAATLRYHDGQFYAICEYLGMTYGTVGVLFKTRNIFSNKAWSDPVIFHPTKIDPDIFWDNGKVYSATQTIILQELDITTGALSEPPMGLWNGTGGVWPEGPHIYKKDGYYYLLIAEGGTATDHAVTIARSTKITGPYEAYNHNPILSNRGTNQYFQTVGHADLFQDVQGNWWGMCLSTRSGPEYKVYPMGRETSLFPVTWRKGEWPILEPVRGKMSGWPLPPKSRDLPGDGPFNGDPDAYDFSAGSPIPANFMFWRVPRAGIFRTTDDGLRIVPSRNNLTGIPLSIEHPELTGQKGLSFVGRRQTDTTFSFSVDLTFNPKTVNQEAGITVFLTQLNHIDLGVVFLASNSSSKHQLSIRFRAIGTIAAPAPRVVAVPTSWIGKPIRLEIRATNSSSYDLTAASVSDTKTRISLGSASAALVSGGSGSFVGSLLGTYATCNGEGTAGSLDCPTGGNAYFQRWRYLGSSQQISATESIQSITATDSGLSN</sequence>
<keyword evidence="8" id="KW-1185">Reference proteome</keyword>
<keyword evidence="2 4" id="KW-0378">Hydrolase</keyword>
<dbReference type="SUPFAM" id="SSF75005">
    <property type="entry name" value="Arabinanase/levansucrase/invertase"/>
    <property type="match status" value="1"/>
</dbReference>
<reference evidence="7 8" key="1">
    <citation type="journal article" date="2024" name="Commun. Biol.">
        <title>Comparative genomic analysis of thermophilic fungi reveals convergent evolutionary adaptations and gene losses.</title>
        <authorList>
            <person name="Steindorff A.S."/>
            <person name="Aguilar-Pontes M.V."/>
            <person name="Robinson A.J."/>
            <person name="Andreopoulos B."/>
            <person name="LaButti K."/>
            <person name="Kuo A."/>
            <person name="Mondo S."/>
            <person name="Riley R."/>
            <person name="Otillar R."/>
            <person name="Haridas S."/>
            <person name="Lipzen A."/>
            <person name="Grimwood J."/>
            <person name="Schmutz J."/>
            <person name="Clum A."/>
            <person name="Reid I.D."/>
            <person name="Moisan M.C."/>
            <person name="Butler G."/>
            <person name="Nguyen T.T.M."/>
            <person name="Dewar K."/>
            <person name="Conant G."/>
            <person name="Drula E."/>
            <person name="Henrissat B."/>
            <person name="Hansel C."/>
            <person name="Singer S."/>
            <person name="Hutchinson M.I."/>
            <person name="de Vries R.P."/>
            <person name="Natvig D.O."/>
            <person name="Powell A.J."/>
            <person name="Tsang A."/>
            <person name="Grigoriev I.V."/>
        </authorList>
    </citation>
    <scope>NUCLEOTIDE SEQUENCE [LARGE SCALE GENOMIC DNA]</scope>
    <source>
        <strain evidence="7 8">CBS 494.80</strain>
    </source>
</reference>
<dbReference type="Pfam" id="PF04616">
    <property type="entry name" value="Glyco_hydro_43"/>
    <property type="match status" value="1"/>
</dbReference>
<accession>A0ABR4BRX1</accession>